<dbReference type="EMBL" id="LR743602">
    <property type="protein sequence ID" value="CAA2632029.1"/>
    <property type="molecule type" value="Genomic_DNA"/>
</dbReference>
<accession>A0A7I8JP84</accession>
<proteinExistence type="predicted"/>
<evidence type="ECO:0000313" key="2">
    <source>
        <dbReference type="Proteomes" id="UP001189122"/>
    </source>
</evidence>
<organism evidence="1">
    <name type="scientific">Spirodela intermedia</name>
    <name type="common">Intermediate duckweed</name>
    <dbReference type="NCBI Taxonomy" id="51605"/>
    <lineage>
        <taxon>Eukaryota</taxon>
        <taxon>Viridiplantae</taxon>
        <taxon>Streptophyta</taxon>
        <taxon>Embryophyta</taxon>
        <taxon>Tracheophyta</taxon>
        <taxon>Spermatophyta</taxon>
        <taxon>Magnoliopsida</taxon>
        <taxon>Liliopsida</taxon>
        <taxon>Araceae</taxon>
        <taxon>Lemnoideae</taxon>
        <taxon>Spirodela</taxon>
    </lineage>
</organism>
<keyword evidence="2" id="KW-1185">Reference proteome</keyword>
<dbReference type="Proteomes" id="UP001189122">
    <property type="component" value="Unassembled WGS sequence"/>
</dbReference>
<protein>
    <submittedName>
        <fullName evidence="1">Uncharacterized protein</fullName>
    </submittedName>
</protein>
<dbReference type="EMBL" id="CACRZD030000015">
    <property type="protein sequence ID" value="CAA6671262.1"/>
    <property type="molecule type" value="Genomic_DNA"/>
</dbReference>
<dbReference type="AlphaFoldDB" id="A0A7I8JP84"/>
<reference evidence="1 2" key="1">
    <citation type="submission" date="2019-12" db="EMBL/GenBank/DDBJ databases">
        <authorList>
            <person name="Scholz U."/>
            <person name="Mascher M."/>
            <person name="Fiebig A."/>
        </authorList>
    </citation>
    <scope>NUCLEOTIDE SEQUENCE</scope>
</reference>
<name>A0A7I8JP84_SPIIN</name>
<evidence type="ECO:0000313" key="1">
    <source>
        <dbReference type="EMBL" id="CAA2632029.1"/>
    </source>
</evidence>
<gene>
    <name evidence="1" type="ORF">SI7747_15017670</name>
</gene>
<sequence length="35" mass="4133">MDKAMAKPEFLRYLAYLKEAGRWNTDANRPVITFD</sequence>